<dbReference type="EMBL" id="BARS01041734">
    <property type="protein sequence ID" value="GAG35453.1"/>
    <property type="molecule type" value="Genomic_DNA"/>
</dbReference>
<proteinExistence type="predicted"/>
<protein>
    <submittedName>
        <fullName evidence="1">Uncharacterized protein</fullName>
    </submittedName>
</protein>
<organism evidence="1">
    <name type="scientific">marine sediment metagenome</name>
    <dbReference type="NCBI Taxonomy" id="412755"/>
    <lineage>
        <taxon>unclassified sequences</taxon>
        <taxon>metagenomes</taxon>
        <taxon>ecological metagenomes</taxon>
    </lineage>
</organism>
<feature type="non-terminal residue" evidence="1">
    <location>
        <position position="1"/>
    </location>
</feature>
<reference evidence="1" key="1">
    <citation type="journal article" date="2014" name="Front. Microbiol.">
        <title>High frequency of phylogenetically diverse reductive dehalogenase-homologous genes in deep subseafloor sedimentary metagenomes.</title>
        <authorList>
            <person name="Kawai M."/>
            <person name="Futagami T."/>
            <person name="Toyoda A."/>
            <person name="Takaki Y."/>
            <person name="Nishi S."/>
            <person name="Hori S."/>
            <person name="Arai W."/>
            <person name="Tsubouchi T."/>
            <person name="Morono Y."/>
            <person name="Uchiyama I."/>
            <person name="Ito T."/>
            <person name="Fujiyama A."/>
            <person name="Inagaki F."/>
            <person name="Takami H."/>
        </authorList>
    </citation>
    <scope>NUCLEOTIDE SEQUENCE</scope>
    <source>
        <strain evidence="1">Expedition CK06-06</strain>
    </source>
</reference>
<comment type="caution">
    <text evidence="1">The sequence shown here is derived from an EMBL/GenBank/DDBJ whole genome shotgun (WGS) entry which is preliminary data.</text>
</comment>
<evidence type="ECO:0000313" key="1">
    <source>
        <dbReference type="EMBL" id="GAG35453.1"/>
    </source>
</evidence>
<gene>
    <name evidence="1" type="ORF">S01H1_63423</name>
</gene>
<sequence length="125" mass="13396">PNPINVGKKGVTSVAICGTENFDVTTINATTVTFNDTGVSPLRWSYEDAATPFEFEPGVYDGTEETSDGYVDLVLKFDTVELVAALGLDGYVGEEVVLKLTGKLLGGTPFEGYDWVRVQAPKGKN</sequence>
<accession>X0XFR3</accession>
<name>X0XFR3_9ZZZZ</name>
<dbReference type="AlphaFoldDB" id="X0XFR3"/>